<dbReference type="Gene3D" id="3.40.190.10">
    <property type="entry name" value="Periplasmic binding protein-like II"/>
    <property type="match status" value="2"/>
</dbReference>
<dbReference type="InterPro" id="IPR036388">
    <property type="entry name" value="WH-like_DNA-bd_sf"/>
</dbReference>
<dbReference type="InterPro" id="IPR000847">
    <property type="entry name" value="LysR_HTH_N"/>
</dbReference>
<accession>Q74Y78</accession>
<dbReference type="KEGG" id="ypm:YP_0088"/>
<reference evidence="8" key="3">
    <citation type="journal article" date="2004" name="DNA Res.">
        <title>Complete genome sequence of Yersinia pestis strain 91001, an isolate avirulent to humans.</title>
        <authorList>
            <person name="Song Y."/>
            <person name="Tong Z."/>
            <person name="Wang J."/>
            <person name="Wang L."/>
            <person name="Guo Z."/>
            <person name="Han Y."/>
            <person name="Zhang J."/>
            <person name="Pei D."/>
            <person name="Zhou D."/>
            <person name="Qin H."/>
            <person name="Pang X."/>
            <person name="Han Y."/>
            <person name="Zhai J."/>
            <person name="Li M."/>
            <person name="Cui B."/>
            <person name="Qi Z."/>
            <person name="Jin L."/>
            <person name="Dai R."/>
            <person name="Chen F."/>
            <person name="Li S."/>
            <person name="Ye C."/>
            <person name="Du Z."/>
            <person name="Lin W."/>
            <person name="Wang J."/>
            <person name="Yu J."/>
            <person name="Yang H."/>
            <person name="Wang J."/>
            <person name="Huang P."/>
            <person name="Yang R."/>
        </authorList>
    </citation>
    <scope>NUCLEOTIDE SEQUENCE [LARGE SCALE GENOMIC DNA]</scope>
    <source>
        <strain evidence="8">91001 / Biovar Mediaevalis</strain>
    </source>
</reference>
<dbReference type="EMBL" id="AE017042">
    <property type="protein sequence ID" value="AAS60367.1"/>
    <property type="molecule type" value="Genomic_DNA"/>
</dbReference>
<keyword evidence="3" id="KW-0238">DNA-binding</keyword>
<evidence type="ECO:0000256" key="1">
    <source>
        <dbReference type="ARBA" id="ARBA00009437"/>
    </source>
</evidence>
<evidence type="ECO:0000313" key="6">
    <source>
        <dbReference type="EMBL" id="AAM83648.1"/>
    </source>
</evidence>
<comment type="similarity">
    <text evidence="1">Belongs to the LysR transcriptional regulatory family.</text>
</comment>
<name>Q8D1T3_YERPE</name>
<evidence type="ECO:0000313" key="9">
    <source>
        <dbReference type="Proteomes" id="UP000002490"/>
    </source>
</evidence>
<reference evidence="7" key="2">
    <citation type="submission" date="2003-04" db="EMBL/GenBank/DDBJ databases">
        <authorList>
            <person name="Song Y."/>
            <person name="Tong Z."/>
            <person name="Wang L."/>
            <person name="Han Y."/>
            <person name="Zhang J."/>
            <person name="Pei D."/>
            <person name="Wang J."/>
            <person name="Zhou D."/>
            <person name="Han Y."/>
            <person name="Pang X."/>
            <person name="Zhai J."/>
            <person name="Chen F."/>
            <person name="Qin H."/>
            <person name="Wang J."/>
            <person name="Li S."/>
            <person name="Guo Z."/>
            <person name="Ye C."/>
            <person name="Du Z."/>
            <person name="Lin W."/>
            <person name="Wang J."/>
            <person name="Yu J."/>
            <person name="Yang H."/>
            <person name="Wang J."/>
            <person name="Huang P."/>
            <person name="Yang R."/>
        </authorList>
    </citation>
    <scope>NUCLEOTIDE SEQUENCE</scope>
    <source>
        <strain evidence="7">91001</strain>
    </source>
</reference>
<dbReference type="Proteomes" id="UP000001019">
    <property type="component" value="Chromosome"/>
</dbReference>
<feature type="domain" description="HTH lysR-type" evidence="5">
    <location>
        <begin position="30"/>
        <end position="87"/>
    </location>
</feature>
<dbReference type="EMBL" id="AE009952">
    <property type="protein sequence ID" value="AAM83648.1"/>
    <property type="molecule type" value="Genomic_DNA"/>
</dbReference>
<evidence type="ECO:0000256" key="3">
    <source>
        <dbReference type="ARBA" id="ARBA00023125"/>
    </source>
</evidence>
<evidence type="ECO:0000256" key="4">
    <source>
        <dbReference type="ARBA" id="ARBA00023163"/>
    </source>
</evidence>
<evidence type="ECO:0000313" key="7">
    <source>
        <dbReference type="EMBL" id="AAS60367.1"/>
    </source>
</evidence>
<dbReference type="EnsemblBacteria" id="AAS60367">
    <property type="protein sequence ID" value="AAS60367"/>
    <property type="gene ID" value="YP_0088"/>
</dbReference>
<sequence length="431" mass="48187">MPKRQVLFKLKKLNKITRRNMQKKNDRNSIKIMQIRAFCMTAEQGAASLAALNLFRTQSAITRSIRDLEHTLAISLFERHAKGMLLTDLGNVILPRARSAMEELTRIPALLRRLQQRDDEGIEDLEPTWLFNERRLQIFLSLYRQQHALHVAQALDITQSAVSAALKVLEKGAGMYLFHRTPKGMLPTPAGHEIAPCISRALNALHHIPEEITAHRGDLTGSVRVGALPLSRARLLPQAMIKLISRHPGIKIVTNESGFTALIAELRAGDIDFIIGALRNEKMLLDIHSEILFEEELILLARPNHPLSDRRVKNQELKDIQWVLPRNHAPSRHLLEVAFCKMGLASPQPVVESGDPAVVRALLLGSDMVAAVSSHQLDFEVSEGILIPLQVNLTGTRREIGLMTRQKALNSPATDALINCVREVIQSSNDK</sequence>
<dbReference type="Gene3D" id="1.10.10.10">
    <property type="entry name" value="Winged helix-like DNA-binding domain superfamily/Winged helix DNA-binding domain"/>
    <property type="match status" value="2"/>
</dbReference>
<dbReference type="PANTHER" id="PTHR30419">
    <property type="entry name" value="HTH-TYPE TRANSCRIPTIONAL REGULATOR YBHD"/>
    <property type="match status" value="1"/>
</dbReference>
<dbReference type="PANTHER" id="PTHR30419:SF14">
    <property type="entry name" value="LYSR FAMILY TRANSCRIPTIONAL REGULATOR"/>
    <property type="match status" value="1"/>
</dbReference>
<protein>
    <submittedName>
        <fullName evidence="6">Transcriptional regulator</fullName>
    </submittedName>
</protein>
<dbReference type="Pfam" id="PF00126">
    <property type="entry name" value="HTH_1"/>
    <property type="match status" value="2"/>
</dbReference>
<dbReference type="KEGG" id="ypk:y0053"/>
<dbReference type="InterPro" id="IPR036390">
    <property type="entry name" value="WH_DNA-bd_sf"/>
</dbReference>
<accession>Q8D1T3</accession>
<dbReference type="GO" id="GO:0003700">
    <property type="term" value="F:DNA-binding transcription factor activity"/>
    <property type="evidence" value="ECO:0007669"/>
    <property type="project" value="InterPro"/>
</dbReference>
<dbReference type="DNASU" id="1145000"/>
<feature type="domain" description="HTH lysR-type" evidence="5">
    <location>
        <begin position="131"/>
        <end position="188"/>
    </location>
</feature>
<dbReference type="InterPro" id="IPR005119">
    <property type="entry name" value="LysR_subst-bd"/>
</dbReference>
<proteinExistence type="inferred from homology"/>
<gene>
    <name evidence="7" type="primary">lysR1</name>
    <name evidence="6" type="ordered locus">y0053</name>
    <name evidence="7" type="ordered locus">YP_0088</name>
</gene>
<dbReference type="SUPFAM" id="SSF46785">
    <property type="entry name" value="Winged helix' DNA-binding domain"/>
    <property type="match status" value="2"/>
</dbReference>
<reference evidence="6 9" key="1">
    <citation type="journal article" date="2002" name="J. Bacteriol.">
        <title>Genome sequence of Yersinia pestis KIM.</title>
        <authorList>
            <person name="Deng W."/>
            <person name="Burland V."/>
            <person name="Plunkett G.III."/>
            <person name="Boutin A."/>
            <person name="Mayhew G.F."/>
            <person name="Liss P."/>
            <person name="Perna N.T."/>
            <person name="Rose D.J."/>
            <person name="Mau B."/>
            <person name="Zhou S."/>
            <person name="Schwartz D.C."/>
            <person name="Fetherston J.D."/>
            <person name="Lindler L.E."/>
            <person name="Brubaker R.R."/>
            <person name="Plana G.V."/>
            <person name="Straley S.C."/>
            <person name="McDonough K.A."/>
            <person name="Nilles M.L."/>
            <person name="Matson J.S."/>
            <person name="Blattner F.R."/>
            <person name="Perry R.D."/>
        </authorList>
    </citation>
    <scope>NUCLEOTIDE SEQUENCE [LARGE SCALE GENOMIC DNA]</scope>
    <source>
        <strain evidence="6">KIM</strain>
        <strain evidence="9">KIM10+ / Biovar Mediaevalis</strain>
    </source>
</reference>
<organism evidence="6 9">
    <name type="scientific">Yersinia pestis</name>
    <dbReference type="NCBI Taxonomy" id="632"/>
    <lineage>
        <taxon>Bacteria</taxon>
        <taxon>Pseudomonadati</taxon>
        <taxon>Pseudomonadota</taxon>
        <taxon>Gammaproteobacteria</taxon>
        <taxon>Enterobacterales</taxon>
        <taxon>Yersiniaceae</taxon>
        <taxon>Yersinia</taxon>
    </lineage>
</organism>
<dbReference type="AlphaFoldDB" id="Q8D1T3"/>
<evidence type="ECO:0000259" key="5">
    <source>
        <dbReference type="PROSITE" id="PS50931"/>
    </source>
</evidence>
<dbReference type="InterPro" id="IPR050950">
    <property type="entry name" value="HTH-type_LysR_regulators"/>
</dbReference>
<dbReference type="Pfam" id="PF03466">
    <property type="entry name" value="LysR_substrate"/>
    <property type="match status" value="1"/>
</dbReference>
<dbReference type="Proteomes" id="UP000002490">
    <property type="component" value="Chromosome"/>
</dbReference>
<dbReference type="GO" id="GO:0003677">
    <property type="term" value="F:DNA binding"/>
    <property type="evidence" value="ECO:0007669"/>
    <property type="project" value="UniProtKB-KW"/>
</dbReference>
<reference evidence="7" key="4">
    <citation type="submission" date="2016-05" db="EMBL/GenBank/DDBJ databases">
        <title>Reannotation of Yersinia pestis strain 91001 based on omics data.</title>
        <authorList>
            <person name="Yiqing M."/>
        </authorList>
    </citation>
    <scope>NUCLEOTIDE SEQUENCE</scope>
    <source>
        <strain evidence="7">91001</strain>
    </source>
</reference>
<dbReference type="HOGENOM" id="CLU_039613_6_0_6"/>
<evidence type="ECO:0000313" key="8">
    <source>
        <dbReference type="Proteomes" id="UP000001019"/>
    </source>
</evidence>
<dbReference type="SUPFAM" id="SSF53850">
    <property type="entry name" value="Periplasmic binding protein-like II"/>
    <property type="match status" value="1"/>
</dbReference>
<keyword evidence="4" id="KW-0804">Transcription</keyword>
<evidence type="ECO:0000256" key="2">
    <source>
        <dbReference type="ARBA" id="ARBA00023015"/>
    </source>
</evidence>
<keyword evidence="2" id="KW-0805">Transcription regulation</keyword>
<dbReference type="PROSITE" id="PS50931">
    <property type="entry name" value="HTH_LYSR"/>
    <property type="match status" value="2"/>
</dbReference>